<name>A0A6J4IB66_9CHLR</name>
<reference evidence="1" key="1">
    <citation type="submission" date="2020-02" db="EMBL/GenBank/DDBJ databases">
        <authorList>
            <person name="Meier V. D."/>
        </authorList>
    </citation>
    <scope>NUCLEOTIDE SEQUENCE</scope>
    <source>
        <strain evidence="1">AVDCRST_MAG77</strain>
    </source>
</reference>
<protein>
    <submittedName>
        <fullName evidence="1">Uncharacterized protein</fullName>
    </submittedName>
</protein>
<proteinExistence type="predicted"/>
<organism evidence="1">
    <name type="scientific">uncultured Chloroflexota bacterium</name>
    <dbReference type="NCBI Taxonomy" id="166587"/>
    <lineage>
        <taxon>Bacteria</taxon>
        <taxon>Bacillati</taxon>
        <taxon>Chloroflexota</taxon>
        <taxon>environmental samples</taxon>
    </lineage>
</organism>
<dbReference type="AlphaFoldDB" id="A0A6J4IB66"/>
<accession>A0A6J4IB66</accession>
<dbReference type="EMBL" id="CADCTC010000114">
    <property type="protein sequence ID" value="CAA9245294.1"/>
    <property type="molecule type" value="Genomic_DNA"/>
</dbReference>
<gene>
    <name evidence="1" type="ORF">AVDCRST_MAG77-1744</name>
</gene>
<evidence type="ECO:0000313" key="1">
    <source>
        <dbReference type="EMBL" id="CAA9245294.1"/>
    </source>
</evidence>
<sequence length="89" mass="9541">MALAGEQERSHRPLQDSARGEVIAMKKVYMRPALMEYGRLDALTLGQGGSLPDFEGNVVVNNTCPTGTFLEDGQTRTRVGCLNSPATGS</sequence>